<dbReference type="OrthoDB" id="2878022at2"/>
<dbReference type="GO" id="GO:0016788">
    <property type="term" value="F:hydrolase activity, acting on ester bonds"/>
    <property type="evidence" value="ECO:0007669"/>
    <property type="project" value="InterPro"/>
</dbReference>
<evidence type="ECO:0000313" key="2">
    <source>
        <dbReference type="EMBL" id="PSJ31781.1"/>
    </source>
</evidence>
<dbReference type="EMBL" id="JYGE01000003">
    <property type="protein sequence ID" value="PSJ31781.1"/>
    <property type="molecule type" value="Genomic_DNA"/>
</dbReference>
<dbReference type="Gene3D" id="1.10.575.10">
    <property type="entry name" value="P1 Nuclease"/>
    <property type="match status" value="1"/>
</dbReference>
<keyword evidence="3" id="KW-1185">Reference proteome</keyword>
<dbReference type="AlphaFoldDB" id="A0A2P7Q1D1"/>
<dbReference type="InterPro" id="IPR029002">
    <property type="entry name" value="PLPC/GPLD1"/>
</dbReference>
<organism evidence="2 3">
    <name type="scientific">Peptostreptococcus russellii</name>
    <dbReference type="NCBI Taxonomy" id="215200"/>
    <lineage>
        <taxon>Bacteria</taxon>
        <taxon>Bacillati</taxon>
        <taxon>Bacillota</taxon>
        <taxon>Clostridia</taxon>
        <taxon>Peptostreptococcales</taxon>
        <taxon>Peptostreptococcaceae</taxon>
        <taxon>Peptostreptococcus</taxon>
    </lineage>
</organism>
<evidence type="ECO:0000313" key="3">
    <source>
        <dbReference type="Proteomes" id="UP000241434"/>
    </source>
</evidence>
<comment type="caution">
    <text evidence="2">The sequence shown here is derived from an EMBL/GenBank/DDBJ whole genome shotgun (WGS) entry which is preliminary data.</text>
</comment>
<reference evidence="2" key="1">
    <citation type="thesis" date="2015" institute="Rutgers" country="The State University of New Jersey, 14 College Farm Rd., New Brunswick, NJ, USA">
        <title>Ammonia toxicity in bacteria and its implications for treatment of and resource recovery from highly nitrogenous organic wastes.</title>
        <authorList>
            <person name="Luther A.K."/>
        </authorList>
    </citation>
    <scope>NUCLEOTIDE SEQUENCE</scope>
    <source>
        <strain evidence="2">RT-10B</strain>
    </source>
</reference>
<evidence type="ECO:0000259" key="1">
    <source>
        <dbReference type="Pfam" id="PF00882"/>
    </source>
</evidence>
<dbReference type="Pfam" id="PF00882">
    <property type="entry name" value="Zn_dep_PLPC"/>
    <property type="match status" value="1"/>
</dbReference>
<accession>A0A2P7Q1D1</accession>
<dbReference type="RefSeq" id="WP_106776526.1">
    <property type="nucleotide sequence ID" value="NZ_JBGGGQ010000001.1"/>
</dbReference>
<dbReference type="SUPFAM" id="SSF48537">
    <property type="entry name" value="Phospholipase C/P1 nuclease"/>
    <property type="match status" value="1"/>
</dbReference>
<feature type="domain" description="Phospholipase C/D" evidence="1">
    <location>
        <begin position="5"/>
        <end position="156"/>
    </location>
</feature>
<dbReference type="InterPro" id="IPR008947">
    <property type="entry name" value="PLipase_C/P1_nuclease_dom_sf"/>
</dbReference>
<protein>
    <recommendedName>
        <fullName evidence="1">Phospholipase C/D domain-containing protein</fullName>
    </recommendedName>
</protein>
<dbReference type="Proteomes" id="UP000241434">
    <property type="component" value="Unassembled WGS sequence"/>
</dbReference>
<gene>
    <name evidence="2" type="ORF">UF10_03935</name>
</gene>
<sequence>MMMKTHIIISKSLLDNTDDDKKFFLSEKNFTYGNIKPDILSKYKLKKHYMYESYDMVKNKIEFLSSLDLDTLEKHYNRAEFSQEMGVICHFLTDFFCVAHSERWEFKHSLKIHVKYESGLTKVAKDFNIKNDRTQYVDNIDRFFEKLYTEYKANGNFEENDLKYSTYMCNTVTNYILDCILSNTVKSHSVA</sequence>
<proteinExistence type="predicted"/>
<name>A0A2P7Q1D1_9FIRM</name>